<dbReference type="InterPro" id="IPR006000">
    <property type="entry name" value="Xylulokinase"/>
</dbReference>
<dbReference type="InterPro" id="IPR018485">
    <property type="entry name" value="FGGY_C"/>
</dbReference>
<keyword evidence="3 8" id="KW-0808">Transferase</keyword>
<evidence type="ECO:0000313" key="13">
    <source>
        <dbReference type="EMBL" id="SEB47125.1"/>
    </source>
</evidence>
<dbReference type="Gene3D" id="3.30.420.40">
    <property type="match status" value="2"/>
</dbReference>
<dbReference type="InterPro" id="IPR043129">
    <property type="entry name" value="ATPase_NBD"/>
</dbReference>
<dbReference type="InterPro" id="IPR000577">
    <property type="entry name" value="Carb_kinase_FGGY"/>
</dbReference>
<keyword evidence="5 8" id="KW-0418">Kinase</keyword>
<gene>
    <name evidence="8 10" type="primary">xylB</name>
    <name evidence="13" type="ORF">SAMN05443244_0689</name>
</gene>
<evidence type="ECO:0000259" key="12">
    <source>
        <dbReference type="Pfam" id="PF02782"/>
    </source>
</evidence>
<evidence type="ECO:0000256" key="5">
    <source>
        <dbReference type="ARBA" id="ARBA00022777"/>
    </source>
</evidence>
<evidence type="ECO:0000259" key="11">
    <source>
        <dbReference type="Pfam" id="PF00370"/>
    </source>
</evidence>
<dbReference type="HAMAP" id="MF_02220">
    <property type="entry name" value="XylB"/>
    <property type="match status" value="1"/>
</dbReference>
<accession>A0A1H4JMD6</accession>
<dbReference type="Pfam" id="PF00370">
    <property type="entry name" value="FGGY_N"/>
    <property type="match status" value="1"/>
</dbReference>
<dbReference type="SUPFAM" id="SSF53067">
    <property type="entry name" value="Actin-like ATPase domain"/>
    <property type="match status" value="2"/>
</dbReference>
<dbReference type="Pfam" id="PF02782">
    <property type="entry name" value="FGGY_C"/>
    <property type="match status" value="1"/>
</dbReference>
<evidence type="ECO:0000313" key="14">
    <source>
        <dbReference type="Proteomes" id="UP000182409"/>
    </source>
</evidence>
<keyword evidence="6 8" id="KW-0067">ATP-binding</keyword>
<dbReference type="PANTHER" id="PTHR43095">
    <property type="entry name" value="SUGAR KINASE"/>
    <property type="match status" value="1"/>
</dbReference>
<dbReference type="GO" id="GO:0004856">
    <property type="term" value="F:D-xylulokinase activity"/>
    <property type="evidence" value="ECO:0007669"/>
    <property type="project" value="UniProtKB-UniRule"/>
</dbReference>
<evidence type="ECO:0000256" key="10">
    <source>
        <dbReference type="RuleBase" id="RU364073"/>
    </source>
</evidence>
<evidence type="ECO:0000256" key="3">
    <source>
        <dbReference type="ARBA" id="ARBA00022679"/>
    </source>
</evidence>
<dbReference type="AlphaFoldDB" id="A0A1H4JMD6"/>
<protein>
    <recommendedName>
        <fullName evidence="8 10">Xylulose kinase</fullName>
        <shortName evidence="8 10">Xylulokinase</shortName>
        <ecNumber evidence="8 10">2.7.1.17</ecNumber>
    </recommendedName>
</protein>
<keyword evidence="4 8" id="KW-0547">Nucleotide-binding</keyword>
<keyword evidence="2 8" id="KW-0859">Xylose metabolism</keyword>
<dbReference type="EMBL" id="FNSD01000001">
    <property type="protein sequence ID" value="SEB47125.1"/>
    <property type="molecule type" value="Genomic_DNA"/>
</dbReference>
<evidence type="ECO:0000256" key="7">
    <source>
        <dbReference type="ARBA" id="ARBA00023277"/>
    </source>
</evidence>
<evidence type="ECO:0000256" key="9">
    <source>
        <dbReference type="RuleBase" id="RU003733"/>
    </source>
</evidence>
<feature type="domain" description="Carbohydrate kinase FGGY N-terminal" evidence="11">
    <location>
        <begin position="1"/>
        <end position="247"/>
    </location>
</feature>
<proteinExistence type="inferred from homology"/>
<evidence type="ECO:0000256" key="6">
    <source>
        <dbReference type="ARBA" id="ARBA00022840"/>
    </source>
</evidence>
<dbReference type="InterPro" id="IPR018484">
    <property type="entry name" value="FGGY_N"/>
</dbReference>
<dbReference type="InterPro" id="IPR018483">
    <property type="entry name" value="Carb_kinase_FGGY_CS"/>
</dbReference>
<evidence type="ECO:0000256" key="4">
    <source>
        <dbReference type="ARBA" id="ARBA00022741"/>
    </source>
</evidence>
<feature type="site" description="Important for activity" evidence="8">
    <location>
        <position position="6"/>
    </location>
</feature>
<dbReference type="GO" id="GO:0042732">
    <property type="term" value="P:D-xylose metabolic process"/>
    <property type="evidence" value="ECO:0007669"/>
    <property type="project" value="UniProtKB-KW"/>
</dbReference>
<dbReference type="OrthoDB" id="9805576at2"/>
<name>A0A1H4JMD6_9BACT</name>
<comment type="catalytic activity">
    <reaction evidence="8 10">
        <text>D-xylulose + ATP = D-xylulose 5-phosphate + ADP + H(+)</text>
        <dbReference type="Rhea" id="RHEA:10964"/>
        <dbReference type="ChEBI" id="CHEBI:15378"/>
        <dbReference type="ChEBI" id="CHEBI:17140"/>
        <dbReference type="ChEBI" id="CHEBI:30616"/>
        <dbReference type="ChEBI" id="CHEBI:57737"/>
        <dbReference type="ChEBI" id="CHEBI:456216"/>
        <dbReference type="EC" id="2.7.1.17"/>
    </reaction>
</comment>
<evidence type="ECO:0000256" key="1">
    <source>
        <dbReference type="ARBA" id="ARBA00009156"/>
    </source>
</evidence>
<comment type="similarity">
    <text evidence="1 8 9">Belongs to the FGGY kinase family.</text>
</comment>
<dbReference type="Proteomes" id="UP000182409">
    <property type="component" value="Unassembled WGS sequence"/>
</dbReference>
<sequence length="498" mass="52991">MYLGIDCGTQGTKALLISGDGTVHGRGYAKHDLIERANGAREQLPQWWVDALRSTVLQAAGSHGGEVKAISVSGQQHGLVVLDENKQVIRAAKLWNDTETAPQNAELVKLMGGKSEAIRRFGILPMTGYTVSKLLWLREMEPDNFARIRHILLPHEYLNFWLTGEIFAEYGDASGTAFFDVRTRAWISEILDLIDGGSGQLTAALPPLLTANQIVGTVKADVAAELGLSTDCIVATGGGDNMMGAIGTGNVREGVVTLSLGTSSTVYSFREAPLQNPDSSVAPFCSSSGGWLPLVCTMNATNVVTQTLHLLGWTVENIDPVLEGTTPGAEGITFLPFLNGERTPDLPGARGSILGLNATNFSPANLVRSAIEGVTFGILNGLDLILEGKPATKILVIGGGARSSGWRQMLADATGALIQVPLEEEAGCLGAAIQAMYAFGQHSGAPTSFAELTERLVTVDEGKSAHGRTEYLPLYQAARKTYNTALIEQYPELRQTAT</sequence>
<feature type="active site" description="Proton acceptor" evidence="8">
    <location>
        <position position="240"/>
    </location>
</feature>
<dbReference type="InterPro" id="IPR050406">
    <property type="entry name" value="FGGY_Carb_Kinase"/>
</dbReference>
<dbReference type="CDD" id="cd07809">
    <property type="entry name" value="ASKHA_NBD_FGGY_BaXK-like"/>
    <property type="match status" value="1"/>
</dbReference>
<reference evidence="13 14" key="1">
    <citation type="submission" date="2016-10" db="EMBL/GenBank/DDBJ databases">
        <authorList>
            <person name="de Groot N.N."/>
        </authorList>
    </citation>
    <scope>NUCLEOTIDE SEQUENCE [LARGE SCALE GENOMIC DNA]</scope>
    <source>
        <strain evidence="13 14">AB35.6</strain>
    </source>
</reference>
<dbReference type="PANTHER" id="PTHR43095:SF5">
    <property type="entry name" value="XYLULOSE KINASE"/>
    <property type="match status" value="1"/>
</dbReference>
<dbReference type="GO" id="GO:0005524">
    <property type="term" value="F:ATP binding"/>
    <property type="evidence" value="ECO:0007669"/>
    <property type="project" value="UniProtKB-UniRule"/>
</dbReference>
<feature type="domain" description="Carbohydrate kinase FGGY C-terminal" evidence="12">
    <location>
        <begin position="258"/>
        <end position="438"/>
    </location>
</feature>
<dbReference type="RefSeq" id="WP_074652354.1">
    <property type="nucleotide sequence ID" value="NZ_FNSD01000001.1"/>
</dbReference>
<dbReference type="NCBIfam" id="TIGR01312">
    <property type="entry name" value="XylB"/>
    <property type="match status" value="1"/>
</dbReference>
<evidence type="ECO:0000256" key="8">
    <source>
        <dbReference type="HAMAP-Rule" id="MF_02220"/>
    </source>
</evidence>
<dbReference type="PROSITE" id="PS00445">
    <property type="entry name" value="FGGY_KINASES_2"/>
    <property type="match status" value="1"/>
</dbReference>
<evidence type="ECO:0000256" key="2">
    <source>
        <dbReference type="ARBA" id="ARBA00022629"/>
    </source>
</evidence>
<dbReference type="PIRSF" id="PIRSF000538">
    <property type="entry name" value="GlpK"/>
    <property type="match status" value="1"/>
</dbReference>
<comment type="function">
    <text evidence="8">Catalyzes the phosphorylation of D-xylulose to D-xylulose 5-phosphate.</text>
</comment>
<feature type="binding site" evidence="8">
    <location>
        <begin position="76"/>
        <end position="77"/>
    </location>
    <ligand>
        <name>substrate</name>
    </ligand>
</feature>
<keyword evidence="7 8" id="KW-0119">Carbohydrate metabolism</keyword>
<organism evidence="13 14">
    <name type="scientific">Terriglobus roseus</name>
    <dbReference type="NCBI Taxonomy" id="392734"/>
    <lineage>
        <taxon>Bacteria</taxon>
        <taxon>Pseudomonadati</taxon>
        <taxon>Acidobacteriota</taxon>
        <taxon>Terriglobia</taxon>
        <taxon>Terriglobales</taxon>
        <taxon>Acidobacteriaceae</taxon>
        <taxon>Terriglobus</taxon>
    </lineage>
</organism>
<dbReference type="EC" id="2.7.1.17" evidence="8 10"/>
<dbReference type="GO" id="GO:0005998">
    <property type="term" value="P:xylulose catabolic process"/>
    <property type="evidence" value="ECO:0007669"/>
    <property type="project" value="UniProtKB-UniRule"/>
</dbReference>